<dbReference type="PROSITE" id="PS50930">
    <property type="entry name" value="HTH_LYTTR"/>
    <property type="match status" value="1"/>
</dbReference>
<dbReference type="Pfam" id="PF00072">
    <property type="entry name" value="Response_reg"/>
    <property type="match status" value="1"/>
</dbReference>
<dbReference type="SUPFAM" id="SSF52172">
    <property type="entry name" value="CheY-like"/>
    <property type="match status" value="1"/>
</dbReference>
<dbReference type="InterPro" id="IPR046947">
    <property type="entry name" value="LytR-like"/>
</dbReference>
<dbReference type="GO" id="GO:0000156">
    <property type="term" value="F:phosphorelay response regulator activity"/>
    <property type="evidence" value="ECO:0007669"/>
    <property type="project" value="InterPro"/>
</dbReference>
<sequence>MNIAICDDNIKESGMLEETIYNCFHKNMICDCDVYTSGEELIKFLDNQKKVYQIYFLDIEMGKIDGFEVANFIRYRFENAIIIFTTCHSEWVYEAFEVNAFHYLVKPINKESVEKVLIRARKFLELKNTLFQFKIGKVIHTLNYNQIIYFESKGRQIIIYSMDENFVYYETLKKMMLRLKRTLFAQIHNSYVVNMEYISKIENHNVFLQNKVVLNISRKYYSEFMNRYKEFILEKAR</sequence>
<name>A0A415S677_MEDGN</name>
<dbReference type="RefSeq" id="WP_118445088.1">
    <property type="nucleotide sequence ID" value="NZ_QRQE01000047.1"/>
</dbReference>
<dbReference type="SMART" id="SM00850">
    <property type="entry name" value="LytTR"/>
    <property type="match status" value="1"/>
</dbReference>
<dbReference type="GO" id="GO:0003677">
    <property type="term" value="F:DNA binding"/>
    <property type="evidence" value="ECO:0007669"/>
    <property type="project" value="UniProtKB-KW"/>
</dbReference>
<comment type="caution">
    <text evidence="6">The sequence shown here is derived from an EMBL/GenBank/DDBJ whole genome shotgun (WGS) entry which is preliminary data.</text>
</comment>
<gene>
    <name evidence="6" type="ORF">DWZ50_15525</name>
</gene>
<evidence type="ECO:0000313" key="7">
    <source>
        <dbReference type="Proteomes" id="UP000285610"/>
    </source>
</evidence>
<evidence type="ECO:0000313" key="6">
    <source>
        <dbReference type="EMBL" id="RHM71467.1"/>
    </source>
</evidence>
<proteinExistence type="predicted"/>
<evidence type="ECO:0000256" key="3">
    <source>
        <dbReference type="PROSITE-ProRule" id="PRU00169"/>
    </source>
</evidence>
<dbReference type="Proteomes" id="UP000285610">
    <property type="component" value="Unassembled WGS sequence"/>
</dbReference>
<dbReference type="InterPro" id="IPR007492">
    <property type="entry name" value="LytTR_DNA-bd_dom"/>
</dbReference>
<accession>A0A415S677</accession>
<feature type="modified residue" description="4-aspartylphosphate" evidence="3">
    <location>
        <position position="58"/>
    </location>
</feature>
<dbReference type="PROSITE" id="PS50110">
    <property type="entry name" value="RESPONSE_REGULATORY"/>
    <property type="match status" value="1"/>
</dbReference>
<keyword evidence="3" id="KW-0597">Phosphoprotein</keyword>
<feature type="domain" description="Response regulatory" evidence="4">
    <location>
        <begin position="2"/>
        <end position="121"/>
    </location>
</feature>
<evidence type="ECO:0000256" key="2">
    <source>
        <dbReference type="ARBA" id="ARBA00024867"/>
    </source>
</evidence>
<evidence type="ECO:0000256" key="1">
    <source>
        <dbReference type="ARBA" id="ARBA00018672"/>
    </source>
</evidence>
<dbReference type="SMART" id="SM00448">
    <property type="entry name" value="REC"/>
    <property type="match status" value="1"/>
</dbReference>
<dbReference type="Gene3D" id="3.40.50.2300">
    <property type="match status" value="1"/>
</dbReference>
<evidence type="ECO:0000259" key="4">
    <source>
        <dbReference type="PROSITE" id="PS50110"/>
    </source>
</evidence>
<comment type="function">
    <text evidence="2">May play the central regulatory role in sporulation. It may be an element of the effector pathway responsible for the activation of sporulation genes in response to nutritional stress. Spo0A may act in concert with spo0H (a sigma factor) to control the expression of some genes that are critical to the sporulation process.</text>
</comment>
<dbReference type="InterPro" id="IPR011006">
    <property type="entry name" value="CheY-like_superfamily"/>
</dbReference>
<evidence type="ECO:0000259" key="5">
    <source>
        <dbReference type="PROSITE" id="PS50930"/>
    </source>
</evidence>
<dbReference type="Gene3D" id="2.40.50.1020">
    <property type="entry name" value="LytTr DNA-binding domain"/>
    <property type="match status" value="1"/>
</dbReference>
<protein>
    <recommendedName>
        <fullName evidence="1">Stage 0 sporulation protein A homolog</fullName>
    </recommendedName>
</protein>
<dbReference type="PANTHER" id="PTHR37299:SF1">
    <property type="entry name" value="STAGE 0 SPORULATION PROTEIN A HOMOLOG"/>
    <property type="match status" value="1"/>
</dbReference>
<reference evidence="6 7" key="1">
    <citation type="submission" date="2018-08" db="EMBL/GenBank/DDBJ databases">
        <title>A genome reference for cultivated species of the human gut microbiota.</title>
        <authorList>
            <person name="Zou Y."/>
            <person name="Xue W."/>
            <person name="Luo G."/>
        </authorList>
    </citation>
    <scope>NUCLEOTIDE SEQUENCE [LARGE SCALE GENOMIC DNA]</scope>
    <source>
        <strain evidence="6 7">AF33-12</strain>
    </source>
</reference>
<dbReference type="EMBL" id="QRQE01000047">
    <property type="protein sequence ID" value="RHM71467.1"/>
    <property type="molecule type" value="Genomic_DNA"/>
</dbReference>
<dbReference type="Pfam" id="PF04397">
    <property type="entry name" value="LytTR"/>
    <property type="match status" value="1"/>
</dbReference>
<dbReference type="InterPro" id="IPR001789">
    <property type="entry name" value="Sig_transdc_resp-reg_receiver"/>
</dbReference>
<feature type="domain" description="HTH LytTR-type" evidence="5">
    <location>
        <begin position="131"/>
        <end position="230"/>
    </location>
</feature>
<dbReference type="PANTHER" id="PTHR37299">
    <property type="entry name" value="TRANSCRIPTIONAL REGULATOR-RELATED"/>
    <property type="match status" value="1"/>
</dbReference>
<organism evidence="6 7">
    <name type="scientific">Mediterraneibacter gnavus</name>
    <name type="common">Ruminococcus gnavus</name>
    <dbReference type="NCBI Taxonomy" id="33038"/>
    <lineage>
        <taxon>Bacteria</taxon>
        <taxon>Bacillati</taxon>
        <taxon>Bacillota</taxon>
        <taxon>Clostridia</taxon>
        <taxon>Lachnospirales</taxon>
        <taxon>Lachnospiraceae</taxon>
        <taxon>Mediterraneibacter</taxon>
    </lineage>
</organism>
<dbReference type="AlphaFoldDB" id="A0A415S677"/>
<keyword evidence="6" id="KW-0238">DNA-binding</keyword>